<dbReference type="FunFam" id="3.30.720.210:FF:000002">
    <property type="entry name" value="ATP-dependent zinc metalloprotease FTSH chloroplastic"/>
    <property type="match status" value="1"/>
</dbReference>
<keyword evidence="6" id="KW-0812">Transmembrane</keyword>
<dbReference type="NCBIfam" id="TIGR00756">
    <property type="entry name" value="PPR"/>
    <property type="match status" value="2"/>
</dbReference>
<evidence type="ECO:0000256" key="1">
    <source>
        <dbReference type="ARBA" id="ARBA00001947"/>
    </source>
</evidence>
<keyword evidence="12" id="KW-1133">Transmembrane helix</keyword>
<dbReference type="InterPro" id="IPR041569">
    <property type="entry name" value="AAA_lid_3"/>
</dbReference>
<dbReference type="FunFam" id="1.25.40.10:FF:002589">
    <property type="entry name" value="Pentatricopeptide repeat-containing protein"/>
    <property type="match status" value="1"/>
</dbReference>
<dbReference type="GO" id="GO:0016887">
    <property type="term" value="F:ATP hydrolysis activity"/>
    <property type="evidence" value="ECO:0007669"/>
    <property type="project" value="InterPro"/>
</dbReference>
<dbReference type="GO" id="GO:0004176">
    <property type="term" value="F:ATP-dependent peptidase activity"/>
    <property type="evidence" value="ECO:0007669"/>
    <property type="project" value="InterPro"/>
</dbReference>
<keyword evidence="19" id="KW-1185">Reference proteome</keyword>
<dbReference type="SUPFAM" id="SSF52540">
    <property type="entry name" value="P-loop containing nucleoside triphosphate hydrolases"/>
    <property type="match status" value="1"/>
</dbReference>
<dbReference type="FunFam" id="1.25.40.10:FF:002158">
    <property type="entry name" value="Pentatricopeptide repeat-containing protein"/>
    <property type="match status" value="1"/>
</dbReference>
<keyword evidence="5" id="KW-0645">Protease</keyword>
<dbReference type="Gene3D" id="1.20.58.760">
    <property type="entry name" value="Peptidase M41"/>
    <property type="match status" value="1"/>
</dbReference>
<feature type="repeat" description="PPR" evidence="15">
    <location>
        <begin position="696"/>
        <end position="730"/>
    </location>
</feature>
<accession>A0A7J9CQI8</accession>
<evidence type="ECO:0000256" key="4">
    <source>
        <dbReference type="ARBA" id="ARBA00010550"/>
    </source>
</evidence>
<dbReference type="EMBL" id="JABEZY010000012">
    <property type="protein sequence ID" value="MBA0750465.1"/>
    <property type="molecule type" value="Genomic_DNA"/>
</dbReference>
<dbReference type="Pfam" id="PF00004">
    <property type="entry name" value="AAA"/>
    <property type="match status" value="1"/>
</dbReference>
<feature type="domain" description="AAA+ ATPase" evidence="17">
    <location>
        <begin position="43"/>
        <end position="330"/>
    </location>
</feature>
<dbReference type="InterPro" id="IPR027417">
    <property type="entry name" value="P-loop_NTPase"/>
</dbReference>
<evidence type="ECO:0000256" key="10">
    <source>
        <dbReference type="ARBA" id="ARBA00022840"/>
    </source>
</evidence>
<keyword evidence="8" id="KW-0547">Nucleotide-binding</keyword>
<dbReference type="InterPro" id="IPR011990">
    <property type="entry name" value="TPR-like_helical_dom_sf"/>
</dbReference>
<dbReference type="Pfam" id="PF06480">
    <property type="entry name" value="FtsH_ext"/>
    <property type="match status" value="1"/>
</dbReference>
<keyword evidence="11" id="KW-0809">Transit peptide</keyword>
<dbReference type="InterPro" id="IPR011546">
    <property type="entry name" value="Pept_M41_FtsH_extracell"/>
</dbReference>
<comment type="subcellular location">
    <subcellularLocation>
        <location evidence="2">Membrane</location>
    </subcellularLocation>
</comment>
<dbReference type="Gene3D" id="3.30.720.210">
    <property type="match status" value="1"/>
</dbReference>
<evidence type="ECO:0000256" key="6">
    <source>
        <dbReference type="ARBA" id="ARBA00022692"/>
    </source>
</evidence>
<dbReference type="SMART" id="SM00382">
    <property type="entry name" value="AAA"/>
    <property type="match status" value="1"/>
</dbReference>
<dbReference type="AlphaFoldDB" id="A0A7J9CQI8"/>
<evidence type="ECO:0000256" key="2">
    <source>
        <dbReference type="ARBA" id="ARBA00004370"/>
    </source>
</evidence>
<name>A0A7J9CQI8_GOSGO</name>
<evidence type="ECO:0000256" key="5">
    <source>
        <dbReference type="ARBA" id="ARBA00022670"/>
    </source>
</evidence>
<dbReference type="Pfam" id="PF01535">
    <property type="entry name" value="PPR"/>
    <property type="match status" value="1"/>
</dbReference>
<dbReference type="PANTHER" id="PTHR23076">
    <property type="entry name" value="METALLOPROTEASE M41 FTSH"/>
    <property type="match status" value="1"/>
</dbReference>
<comment type="similarity">
    <text evidence="4">In the N-terminal section; belongs to the AAA ATPase family.</text>
</comment>
<keyword evidence="14" id="KW-0472">Membrane</keyword>
<dbReference type="OrthoDB" id="1413014at2759"/>
<proteinExistence type="inferred from homology"/>
<dbReference type="PANTHER" id="PTHR23076:SF118">
    <property type="entry name" value="ATP-DEPENDENT ZINC METALLOPROTEASE FTSH 6, CHLOROPLASTIC"/>
    <property type="match status" value="1"/>
</dbReference>
<keyword evidence="13" id="KW-0793">Thylakoid</keyword>
<dbReference type="GO" id="GO:0004222">
    <property type="term" value="F:metalloendopeptidase activity"/>
    <property type="evidence" value="ECO:0007669"/>
    <property type="project" value="InterPro"/>
</dbReference>
<dbReference type="Pfam" id="PF01434">
    <property type="entry name" value="Peptidase_M41"/>
    <property type="match status" value="1"/>
</dbReference>
<protein>
    <recommendedName>
        <fullName evidence="17">AAA+ ATPase domain-containing protein</fullName>
    </recommendedName>
</protein>
<keyword evidence="7" id="KW-0677">Repeat</keyword>
<dbReference type="Proteomes" id="UP000593579">
    <property type="component" value="Unassembled WGS sequence"/>
</dbReference>
<dbReference type="InterPro" id="IPR037219">
    <property type="entry name" value="Peptidase_M41-like"/>
</dbReference>
<dbReference type="GO" id="GO:0006508">
    <property type="term" value="P:proteolysis"/>
    <property type="evidence" value="ECO:0007669"/>
    <property type="project" value="UniProtKB-KW"/>
</dbReference>
<dbReference type="Gene3D" id="1.10.8.60">
    <property type="match status" value="1"/>
</dbReference>
<comment type="caution">
    <text evidence="18">The sequence shown here is derived from an EMBL/GenBank/DDBJ whole genome shotgun (WGS) entry which is preliminary data.</text>
</comment>
<dbReference type="Gene3D" id="1.25.40.10">
    <property type="entry name" value="Tetratricopeptide repeat domain"/>
    <property type="match status" value="3"/>
</dbReference>
<dbReference type="InterPro" id="IPR046848">
    <property type="entry name" value="E_motif"/>
</dbReference>
<comment type="cofactor">
    <cofactor evidence="1">
        <name>Zn(2+)</name>
        <dbReference type="ChEBI" id="CHEBI:29105"/>
    </cofactor>
</comment>
<evidence type="ECO:0000256" key="9">
    <source>
        <dbReference type="ARBA" id="ARBA00022801"/>
    </source>
</evidence>
<dbReference type="InterPro" id="IPR003593">
    <property type="entry name" value="AAA+_ATPase"/>
</dbReference>
<comment type="similarity">
    <text evidence="3">In the C-terminal section; belongs to the peptidase M41 family.</text>
</comment>
<evidence type="ECO:0000256" key="14">
    <source>
        <dbReference type="ARBA" id="ARBA00023136"/>
    </source>
</evidence>
<dbReference type="FunFam" id="1.20.58.760:FF:000035">
    <property type="entry name" value="ATP-dependent zinc metalloprotease FTSH 6 chloroplastic"/>
    <property type="match status" value="1"/>
</dbReference>
<evidence type="ECO:0000256" key="8">
    <source>
        <dbReference type="ARBA" id="ARBA00022741"/>
    </source>
</evidence>
<gene>
    <name evidence="18" type="ORF">Gogos_001876</name>
</gene>
<dbReference type="GO" id="GO:0009535">
    <property type="term" value="C:chloroplast thylakoid membrane"/>
    <property type="evidence" value="ECO:0007669"/>
    <property type="project" value="TreeGrafter"/>
</dbReference>
<reference evidence="18 19" key="1">
    <citation type="journal article" date="2019" name="Genome Biol. Evol.">
        <title>Insights into the evolution of the New World diploid cottons (Gossypium, subgenus Houzingenia) based on genome sequencing.</title>
        <authorList>
            <person name="Grover C.E."/>
            <person name="Arick M.A. 2nd"/>
            <person name="Thrash A."/>
            <person name="Conover J.L."/>
            <person name="Sanders W.S."/>
            <person name="Peterson D.G."/>
            <person name="Frelichowski J.E."/>
            <person name="Scheffler J.A."/>
            <person name="Scheffler B.E."/>
            <person name="Wendel J.F."/>
        </authorList>
    </citation>
    <scope>NUCLEOTIDE SEQUENCE [LARGE SCALE GENOMIC DNA]</scope>
    <source>
        <strain evidence="18">5</strain>
        <tissue evidence="18">Leaf</tissue>
    </source>
</reference>
<evidence type="ECO:0000256" key="7">
    <source>
        <dbReference type="ARBA" id="ARBA00022737"/>
    </source>
</evidence>
<evidence type="ECO:0000256" key="11">
    <source>
        <dbReference type="ARBA" id="ARBA00022946"/>
    </source>
</evidence>
<evidence type="ECO:0000259" key="17">
    <source>
        <dbReference type="SMART" id="SM00382"/>
    </source>
</evidence>
<dbReference type="FunFam" id="1.10.8.60:FF:000001">
    <property type="entry name" value="ATP-dependent zinc metalloprotease FtsH"/>
    <property type="match status" value="1"/>
</dbReference>
<evidence type="ECO:0000256" key="12">
    <source>
        <dbReference type="ARBA" id="ARBA00022989"/>
    </source>
</evidence>
<dbReference type="Gene3D" id="3.40.50.300">
    <property type="entry name" value="P-loop containing nucleotide triphosphate hydrolases"/>
    <property type="match status" value="1"/>
</dbReference>
<dbReference type="InterPro" id="IPR002885">
    <property type="entry name" value="PPR_rpt"/>
</dbReference>
<feature type="region of interest" description="Disordered" evidence="16">
    <location>
        <begin position="18"/>
        <end position="39"/>
    </location>
</feature>
<dbReference type="Pfam" id="PF17862">
    <property type="entry name" value="AAA_lid_3"/>
    <property type="match status" value="1"/>
</dbReference>
<dbReference type="Pfam" id="PF13041">
    <property type="entry name" value="PPR_2"/>
    <property type="match status" value="2"/>
</dbReference>
<evidence type="ECO:0000256" key="15">
    <source>
        <dbReference type="PROSITE-ProRule" id="PRU00708"/>
    </source>
</evidence>
<evidence type="ECO:0000313" key="19">
    <source>
        <dbReference type="Proteomes" id="UP000593579"/>
    </source>
</evidence>
<keyword evidence="9" id="KW-0378">Hydrolase</keyword>
<dbReference type="SUPFAM" id="SSF140990">
    <property type="entry name" value="FtsH protease domain-like"/>
    <property type="match status" value="1"/>
</dbReference>
<evidence type="ECO:0000256" key="13">
    <source>
        <dbReference type="ARBA" id="ARBA00023078"/>
    </source>
</evidence>
<keyword evidence="10" id="KW-0067">ATP-binding</keyword>
<dbReference type="PROSITE" id="PS00674">
    <property type="entry name" value="AAA"/>
    <property type="match status" value="1"/>
</dbReference>
<dbReference type="InterPro" id="IPR003959">
    <property type="entry name" value="ATPase_AAA_core"/>
</dbReference>
<evidence type="ECO:0000313" key="18">
    <source>
        <dbReference type="EMBL" id="MBA0750465.1"/>
    </source>
</evidence>
<dbReference type="GO" id="GO:0008270">
    <property type="term" value="F:zinc ion binding"/>
    <property type="evidence" value="ECO:0007669"/>
    <property type="project" value="InterPro"/>
</dbReference>
<sequence>MAVTVSLSVSHLPGCKAHDFSHLPKPTNKDNPSSKASSDIKLSKRNLLLSSMASGLIGRRVLVGEPAKAEPETPMESSSSRLSYSRFLQYLDEGGVKTVDLFENGTVAIAEIYNPALEKIQRVKVQLPGLPQELVRKMKEKNVDFAAHPMEMNWSAALFDLLGNFAFPLVFLGTLLLSSSSVNNPGGGPNLPFGLGRSKAKFQMEPNTGVTFNDVAGIDEAKQDFQEFIEMFVGVGASRVRDLFNKAKANSPCLVFIDEIDAVGRQRGTGIGGGNDEREQTLNQLLTEMDGFTGNTGVIVIAATNRPEILDSALLRPGRFDRQVTVGLPDIRGREEILKVHSDNKRLDKDVSLSVIAMRTPGFSGADLANLMNEAAILAGRRSKDKITMKEIDDSIDRIVAGMEGTKMTDGKNKILVAYHEVGHAVCATLTPGHDPVQKVTLIPRGQARGLTWFIPIEDSDLISKQQLFARVVGGLGGRAAEEVIFGEPEITTGAAGDLQQVTQIARQMVTKFGMSEIGPWALTDPAVQSSDVVLRMLARNSMSEKLAEDIDSSVKKITETAYEIAKNHIRNNREAIDKLVEVLLEKETLTGDEFRAILSEFVDESVIKVDRTPVLIALPSIMSNRNFISKKHQCLVFLTLCSSIKHVSQIQAQIVISNLHQDSFLLTELVRFSSLSPFKNLSYAHSLLMNSLNSTPSTWNMLIRGYSSSNSPQNAIWVLKEMRKRGLKRNKLTYPFVLKACSEAEALEEGRQMRDCGFDTDETTMVIMLSTCAELGFLNFGRLFHMQVIQRGLVLNFQLGTALVDMYAKSGDVLYASRVFERMKEKNVWTWSAMILGFAQHGYAKEALQLFKEMKKSSCIRPNYVTFLGVLCACSHVGLVDDGFRYFHEMEYVHGIKPMMVHYGAMVDILGRAGHLKDAYTFINNMPIEPDPVLWRTLLSACSVHNVNGSDEVGDEVRKRLLELEPRRSGNLVMVANMYAESGMWDRAANVRRFMRDGGLKKMAGESCLELNGSIYRFFSGYDSQFHCNDIYPLLHTLILHMKMISLS</sequence>
<dbReference type="GO" id="GO:0005524">
    <property type="term" value="F:ATP binding"/>
    <property type="evidence" value="ECO:0007669"/>
    <property type="project" value="UniProtKB-KW"/>
</dbReference>
<dbReference type="InterPro" id="IPR000642">
    <property type="entry name" value="Peptidase_M41"/>
</dbReference>
<evidence type="ECO:0000256" key="16">
    <source>
        <dbReference type="SAM" id="MobiDB-lite"/>
    </source>
</evidence>
<dbReference type="Pfam" id="PF20431">
    <property type="entry name" value="E_motif"/>
    <property type="match status" value="1"/>
</dbReference>
<evidence type="ECO:0000256" key="3">
    <source>
        <dbReference type="ARBA" id="ARBA00010044"/>
    </source>
</evidence>
<dbReference type="PROSITE" id="PS51375">
    <property type="entry name" value="PPR"/>
    <property type="match status" value="2"/>
</dbReference>
<dbReference type="InterPro" id="IPR003960">
    <property type="entry name" value="ATPase_AAA_CS"/>
</dbReference>
<organism evidence="18 19">
    <name type="scientific">Gossypium gossypioides</name>
    <name type="common">Mexican cotton</name>
    <name type="synonym">Selera gossypioides</name>
    <dbReference type="NCBI Taxonomy" id="34282"/>
    <lineage>
        <taxon>Eukaryota</taxon>
        <taxon>Viridiplantae</taxon>
        <taxon>Streptophyta</taxon>
        <taxon>Embryophyta</taxon>
        <taxon>Tracheophyta</taxon>
        <taxon>Spermatophyta</taxon>
        <taxon>Magnoliopsida</taxon>
        <taxon>eudicotyledons</taxon>
        <taxon>Gunneridae</taxon>
        <taxon>Pentapetalae</taxon>
        <taxon>rosids</taxon>
        <taxon>malvids</taxon>
        <taxon>Malvales</taxon>
        <taxon>Malvaceae</taxon>
        <taxon>Malvoideae</taxon>
        <taxon>Gossypium</taxon>
    </lineage>
</organism>
<feature type="repeat" description="PPR" evidence="15">
    <location>
        <begin position="828"/>
        <end position="862"/>
    </location>
</feature>